<dbReference type="PROSITE" id="PS00599">
    <property type="entry name" value="AA_TRANSFER_CLASS_2"/>
    <property type="match status" value="1"/>
</dbReference>
<dbReference type="HAMAP" id="MF_01023">
    <property type="entry name" value="HisC_aminotrans_2"/>
    <property type="match status" value="1"/>
</dbReference>
<name>A0ABP7TZR4_9ACTN</name>
<evidence type="ECO:0000256" key="4">
    <source>
        <dbReference type="ARBA" id="ARBA00022679"/>
    </source>
</evidence>
<comment type="catalytic activity">
    <reaction evidence="6">
        <text>an aromatic L-alpha-amino acid + 2-oxoglutarate = an aromatic oxo-acid + L-glutamate</text>
        <dbReference type="Rhea" id="RHEA:17533"/>
        <dbReference type="ChEBI" id="CHEBI:16810"/>
        <dbReference type="ChEBI" id="CHEBI:29985"/>
        <dbReference type="ChEBI" id="CHEBI:73309"/>
        <dbReference type="ChEBI" id="CHEBI:84824"/>
        <dbReference type="EC" id="2.6.1.57"/>
    </reaction>
</comment>
<accession>A0ABP7TZR4</accession>
<evidence type="ECO:0000313" key="8">
    <source>
        <dbReference type="EMBL" id="GAA4033463.1"/>
    </source>
</evidence>
<keyword evidence="5 6" id="KW-0663">Pyridoxal phosphate</keyword>
<dbReference type="NCBIfam" id="NF002878">
    <property type="entry name" value="PRK03321.1"/>
    <property type="match status" value="1"/>
</dbReference>
<dbReference type="PANTHER" id="PTHR43643:SF3">
    <property type="entry name" value="HISTIDINOL-PHOSPHATE AMINOTRANSFERASE"/>
    <property type="match status" value="1"/>
</dbReference>
<sequence>MPESSSTRSVRRSPALRTALSAIPPYAPGRRASSDLTAALASNESHFAPLPSVQQVVQNAARTVNRYPDMTSTRLREEIGAFLQTDPGHIAVSPGSVGALQQLVTSFCDEGDEVVFAWRSFEAYPILVRLAGARPVPVPLTADEEHDLDAMAAAITDRTRMVLLCVPNNPTGVGMTQADLVAFLDRVPPTVLVVVDEAYAEYVDSPGHAAALSLLDERSNVCVLRTFSKAYGLAGLRVGYAVGPAHVADGLRRAALPFGVSAPAQEAAIASLAAAGELHTRVTALVRERRRVVDAVRDQGWSVPDSQANFFWLRANGRPLSRLLTAFDDAQILVRPFADEGIRITLADRATNDRVLRVLSDVRRGAAL</sequence>
<dbReference type="Gene3D" id="3.90.1150.10">
    <property type="entry name" value="Aspartate Aminotransferase, domain 1"/>
    <property type="match status" value="1"/>
</dbReference>
<dbReference type="InterPro" id="IPR015424">
    <property type="entry name" value="PyrdxlP-dep_Trfase"/>
</dbReference>
<evidence type="ECO:0000256" key="3">
    <source>
        <dbReference type="ARBA" id="ARBA00022576"/>
    </source>
</evidence>
<evidence type="ECO:0000313" key="9">
    <source>
        <dbReference type="Proteomes" id="UP001500456"/>
    </source>
</evidence>
<dbReference type="RefSeq" id="WP_345572062.1">
    <property type="nucleotide sequence ID" value="NZ_BAAAZX010000071.1"/>
</dbReference>
<evidence type="ECO:0000256" key="5">
    <source>
        <dbReference type="ARBA" id="ARBA00022898"/>
    </source>
</evidence>
<comment type="function">
    <text evidence="6">Aminotransferase that catalyzes the conversion of aromatic amino acids and 2-oxoglutarate into corresponding aromatic oxo acids and L-glutamate.</text>
</comment>
<proteinExistence type="inferred from homology"/>
<dbReference type="PANTHER" id="PTHR43643">
    <property type="entry name" value="HISTIDINOL-PHOSPHATE AMINOTRANSFERASE 2"/>
    <property type="match status" value="1"/>
</dbReference>
<dbReference type="EMBL" id="BAAAZX010000071">
    <property type="protein sequence ID" value="GAA4033463.1"/>
    <property type="molecule type" value="Genomic_DNA"/>
</dbReference>
<dbReference type="Pfam" id="PF00155">
    <property type="entry name" value="Aminotran_1_2"/>
    <property type="match status" value="1"/>
</dbReference>
<dbReference type="CDD" id="cd00609">
    <property type="entry name" value="AAT_like"/>
    <property type="match status" value="1"/>
</dbReference>
<evidence type="ECO:0000259" key="7">
    <source>
        <dbReference type="Pfam" id="PF00155"/>
    </source>
</evidence>
<reference evidence="9" key="1">
    <citation type="journal article" date="2019" name="Int. J. Syst. Evol. Microbiol.">
        <title>The Global Catalogue of Microorganisms (GCM) 10K type strain sequencing project: providing services to taxonomists for standard genome sequencing and annotation.</title>
        <authorList>
            <consortium name="The Broad Institute Genomics Platform"/>
            <consortium name="The Broad Institute Genome Sequencing Center for Infectious Disease"/>
            <person name="Wu L."/>
            <person name="Ma J."/>
        </authorList>
    </citation>
    <scope>NUCLEOTIDE SEQUENCE [LARGE SCALE GENOMIC DNA]</scope>
    <source>
        <strain evidence="9">JCM 16924</strain>
    </source>
</reference>
<dbReference type="HAMAP" id="MF_01513">
    <property type="entry name" value="Phe_aminotrans_2"/>
    <property type="match status" value="1"/>
</dbReference>
<dbReference type="Gene3D" id="3.40.640.10">
    <property type="entry name" value="Type I PLP-dependent aspartate aminotransferase-like (Major domain)"/>
    <property type="match status" value="1"/>
</dbReference>
<dbReference type="EC" id="2.6.1.57" evidence="6"/>
<dbReference type="InterPro" id="IPR050106">
    <property type="entry name" value="HistidinolP_aminotransfase"/>
</dbReference>
<dbReference type="InterPro" id="IPR001917">
    <property type="entry name" value="Aminotrans_II_pyridoxalP_BS"/>
</dbReference>
<gene>
    <name evidence="8" type="primary">hisC_2</name>
    <name evidence="6" type="synonym">pat</name>
    <name evidence="8" type="ORF">GCM10022232_94080</name>
</gene>
<comment type="caution">
    <text evidence="8">The sequence shown here is derived from an EMBL/GenBank/DDBJ whole genome shotgun (WGS) entry which is preliminary data.</text>
</comment>
<keyword evidence="3 6" id="KW-0032">Aminotransferase</keyword>
<dbReference type="InterPro" id="IPR024892">
    <property type="entry name" value="ArAT"/>
</dbReference>
<dbReference type="InterPro" id="IPR015421">
    <property type="entry name" value="PyrdxlP-dep_Trfase_major"/>
</dbReference>
<evidence type="ECO:0000256" key="1">
    <source>
        <dbReference type="ARBA" id="ARBA00001933"/>
    </source>
</evidence>
<feature type="domain" description="Aminotransferase class I/classII large" evidence="7">
    <location>
        <begin position="40"/>
        <end position="358"/>
    </location>
</feature>
<protein>
    <recommendedName>
        <fullName evidence="6">Aromatic amino acid aminotransferase</fullName>
        <shortName evidence="6">ArAT</shortName>
        <ecNumber evidence="6">2.6.1.57</ecNumber>
    </recommendedName>
</protein>
<comment type="similarity">
    <text evidence="6">Belongs to the class-II pyridoxal-phosphate-dependent aminotransferase family.</text>
</comment>
<evidence type="ECO:0000256" key="6">
    <source>
        <dbReference type="HAMAP-Rule" id="MF_01513"/>
    </source>
</evidence>
<dbReference type="InterPro" id="IPR005861">
    <property type="entry name" value="HisP_aminotrans"/>
</dbReference>
<dbReference type="Proteomes" id="UP001500456">
    <property type="component" value="Unassembled WGS sequence"/>
</dbReference>
<keyword evidence="9" id="KW-1185">Reference proteome</keyword>
<dbReference type="InterPro" id="IPR004839">
    <property type="entry name" value="Aminotransferase_I/II_large"/>
</dbReference>
<keyword evidence="4 6" id="KW-0808">Transferase</keyword>
<dbReference type="SUPFAM" id="SSF53383">
    <property type="entry name" value="PLP-dependent transferases"/>
    <property type="match status" value="1"/>
</dbReference>
<comment type="cofactor">
    <cofactor evidence="1 6">
        <name>pyridoxal 5'-phosphate</name>
        <dbReference type="ChEBI" id="CHEBI:597326"/>
    </cofactor>
</comment>
<feature type="modified residue" description="N6-(pyridoxal phosphate)lysine" evidence="6">
    <location>
        <position position="229"/>
    </location>
</feature>
<organism evidence="8 9">
    <name type="scientific">Streptomyces plumbiresistens</name>
    <dbReference type="NCBI Taxonomy" id="511811"/>
    <lineage>
        <taxon>Bacteria</taxon>
        <taxon>Bacillati</taxon>
        <taxon>Actinomycetota</taxon>
        <taxon>Actinomycetes</taxon>
        <taxon>Kitasatosporales</taxon>
        <taxon>Streptomycetaceae</taxon>
        <taxon>Streptomyces</taxon>
    </lineage>
</organism>
<evidence type="ECO:0000256" key="2">
    <source>
        <dbReference type="ARBA" id="ARBA00011738"/>
    </source>
</evidence>
<dbReference type="InterPro" id="IPR015422">
    <property type="entry name" value="PyrdxlP-dep_Trfase_small"/>
</dbReference>
<comment type="subunit">
    <text evidence="2 6">Homodimer.</text>
</comment>